<dbReference type="EMBL" id="VLPL01000006">
    <property type="protein sequence ID" value="TSJ41864.1"/>
    <property type="molecule type" value="Genomic_DNA"/>
</dbReference>
<evidence type="ECO:0008006" key="3">
    <source>
        <dbReference type="Google" id="ProtNLM"/>
    </source>
</evidence>
<dbReference type="OrthoDB" id="9814627at2"/>
<comment type="caution">
    <text evidence="1">The sequence shown here is derived from an EMBL/GenBank/DDBJ whole genome shotgun (WGS) entry which is preliminary data.</text>
</comment>
<protein>
    <recommendedName>
        <fullName evidence="3">PA14 domain-containing protein</fullName>
    </recommendedName>
</protein>
<gene>
    <name evidence="1" type="ORF">FO442_12285</name>
</gene>
<evidence type="ECO:0000313" key="1">
    <source>
        <dbReference type="EMBL" id="TSJ41864.1"/>
    </source>
</evidence>
<accession>A0A556MPH5</accession>
<evidence type="ECO:0000313" key="2">
    <source>
        <dbReference type="Proteomes" id="UP000316008"/>
    </source>
</evidence>
<name>A0A556MPH5_9FLAO</name>
<sequence>MRIIQKLKINRQKSKITGLTGKIDVKQADLRMEVFALAVLVFIQSISPVFARGTEPVYIEDVRGENAAMVQVIEAYPDIQNNETEYQPEIDPNAEIQRVETPNEQPASYVVRIPGGPDQPEASGFTPIGADNMVDLFTGDFSYNIPLLDIDGYPINMAYSAGVGMEQEASWVGLGWSLNPGVINRNMRGIPDDFNGIDKITQDYNQRPNWTVGTSVAGNYELFALTLGQGNETDTNGSVSISAKLGIQYNNYQGFGADFSLGGSFSIAKKLGFDVGLEFTGSSQGGATIGLNAGLSLTDKQAKNRLGIGSALNSREGLQQVSVDYSRNYNIKNNYRKITDSKKNAVGNTPGTTGGGGGASFAFGTSTYVAQIPFDTKANSFTAKFKLGGDAAGNDLTGEFSGFFSKSTLSGNQKIVSAYGYNNLQFGQNNYTAMLDFNRENNSNFTKNTPALPIPHLMYDTYSVSGQGVSGSYRLDRQDIGYVFDPLITSSSDSYTLGGEFGMGATFKAGIDVGAVFSNGYSMAWKEGNDASSVANFYSRTNYYREASEMAVDESDVNFNNIGGSQAAFFQLKGVKTLSGTLETTSGNTYVSPFTKSAKFRRNQPLTSYTISEVKNGFGPTRLPLNSYANTQPLINHHNGAFTVTKTDGSRYYYGLPAYNITQKNVSFAISGATPDWNSRLVSYSSEDASINNQRGLDRHYNSQTIPGYAHSYMLTAVLSKDYVDADAISGPSKGDLGGYVEFKYKQIANYKWRNPVQENQAFHDNGLNADPTDERANYIYGEKELWYLDTIKTKNHLVIFYTSDRKDAVSVTGESGGLNSGGTKMQQLDSLKLYSLRDFELNGALAKSIKTVHFGYSYRLCRNYSGNIEATSSDPLKGGKLTLDSVYFTYENSYKGEKTPYKFVYGFNPDYNPNSIDRWGTYKPSPTGLTGNALDDSEMTNAENPYVGTNKTNSDLYASAWNLSQIKLPTGGMIEVIYESDDYAFVQHKRAKQMFKITGVEDCSGSVCSVSTDDHKNLKLYFEMLPGTTITDYVNVGDLIYFRALLSMNDNGDRYDYVPGYARVDYVGSSGNSGIIGLNPGKMKDSENSAEYNPIAVSGVQFARNYLSRLIPPSGQEQPEDATFMDFVDALLGAFSSFQELFIGPNKPLYNLEIGTKLRVNKSFIRLNNPNYAKLGGGYRVKEIRTYDNWDNMVTTGTESCYKQKYEYSFDGKSSGVASYEPIIGGEENAWRSYVANDISKTWAPDIRNYMETPFGEQLFPMATVGYGKVLVKNVSPSNVTKTATGYTISEFYTAKDFPTITDRTKVDKKPMKFNLNLLLYARSEDRLAVSQGFVIENNDMHGKPKSVKMYGEGQTTAFSSVEYFYQSSPGYVDGIAANALNNTVTVIQPDGNIKSVVVGRTYEAVSDFRENTSDMYSANIGINLNYTMPFVFIPMILGSNFSESKTEFRSAVFAKSIERKGILSKTVAMDNQSVIQTENLAYDSETGDILLTSVNNNYRDIVYNFTYPAHWVYNGMGQAYRNLGYTSTITKTFSDGYCSGFNNTQLVPGDEVMVLQSGNYVKGWVTESGATGVRILKKDGTPLSGSITYLKVLRSGNRNLQATPVGSIALMKNPLNTLTGNILDQVLSAQSIEYSDAWKSYCECTEDEGNPYVTGIKGNWNPKADYTHLSGRTQTYENNNTNIRIDGIMKSFLPFFRLLNGKWMLNKESWTSVSEVTEFSPNGQGLETRDALDRYSTTQLGYNQTLPVAVSVNSERTQSGYTGFEDYLYNNCQDKHFKLGENANLTSSDAHTGKYSLSVSSGSPIVLQKKINNDCPEDTPCDFSSYQTGSPVHTVRVMASEGVTMTYDIIHGTPAPQLTEIVGGYQISFTAAGAFLVNVKLTKAPGCVITIPVSTQP</sequence>
<proteinExistence type="predicted"/>
<keyword evidence="2" id="KW-1185">Reference proteome</keyword>
<dbReference type="RefSeq" id="WP_144333498.1">
    <property type="nucleotide sequence ID" value="NZ_VLPL01000006.1"/>
</dbReference>
<dbReference type="Proteomes" id="UP000316008">
    <property type="component" value="Unassembled WGS sequence"/>
</dbReference>
<organism evidence="1 2">
    <name type="scientific">Fluviicola chungangensis</name>
    <dbReference type="NCBI Taxonomy" id="2597671"/>
    <lineage>
        <taxon>Bacteria</taxon>
        <taxon>Pseudomonadati</taxon>
        <taxon>Bacteroidota</taxon>
        <taxon>Flavobacteriia</taxon>
        <taxon>Flavobacteriales</taxon>
        <taxon>Crocinitomicaceae</taxon>
        <taxon>Fluviicola</taxon>
    </lineage>
</organism>
<reference evidence="1 2" key="1">
    <citation type="submission" date="2019-07" db="EMBL/GenBank/DDBJ databases">
        <authorList>
            <person name="Huq M.A."/>
        </authorList>
    </citation>
    <scope>NUCLEOTIDE SEQUENCE [LARGE SCALE GENOMIC DNA]</scope>
    <source>
        <strain evidence="1 2">MAH-3</strain>
    </source>
</reference>